<dbReference type="RefSeq" id="WP_110796360.1">
    <property type="nucleotide sequence ID" value="NZ_KZ826486.1"/>
</dbReference>
<evidence type="ECO:0000256" key="3">
    <source>
        <dbReference type="ARBA" id="ARBA00022737"/>
    </source>
</evidence>
<dbReference type="GO" id="GO:0016746">
    <property type="term" value="F:acyltransferase activity"/>
    <property type="evidence" value="ECO:0007669"/>
    <property type="project" value="UniProtKB-KW"/>
</dbReference>
<comment type="similarity">
    <text evidence="1">Belongs to the transferase hexapeptide repeat family.</text>
</comment>
<protein>
    <submittedName>
        <fullName evidence="5">Acetyltransferase</fullName>
    </submittedName>
</protein>
<organism evidence="5 6">
    <name type="scientific">Litorivita pollutaquae</name>
    <dbReference type="NCBI Taxonomy" id="2200892"/>
    <lineage>
        <taxon>Bacteria</taxon>
        <taxon>Pseudomonadati</taxon>
        <taxon>Pseudomonadota</taxon>
        <taxon>Alphaproteobacteria</taxon>
        <taxon>Rhodobacterales</taxon>
        <taxon>Paracoccaceae</taxon>
        <taxon>Litorivita</taxon>
    </lineage>
</organism>
<dbReference type="Pfam" id="PF00132">
    <property type="entry name" value="Hexapep"/>
    <property type="match status" value="1"/>
</dbReference>
<dbReference type="PANTHER" id="PTHR43300:SF11">
    <property type="entry name" value="ACETYLTRANSFERASE RV3034C-RELATED"/>
    <property type="match status" value="1"/>
</dbReference>
<dbReference type="Gene3D" id="2.160.10.10">
    <property type="entry name" value="Hexapeptide repeat proteins"/>
    <property type="match status" value="1"/>
</dbReference>
<dbReference type="CDD" id="cd03349">
    <property type="entry name" value="LbH_XAT"/>
    <property type="match status" value="1"/>
</dbReference>
<sequence>MADLSMDARARHPITLPDGQVHSNTVWLKSVIDHPNIEVGDFSYYNDFEAVTDYAARIAPYLFAGAPERLRIGKFCQIANGARFVTSSADHPKRWFTTFPFAVFDNSQMPYFSEAFSVGRDTSIGHDVWIGDGAVILPRVAVGNGAIVGARAVVARDVPSYAVVAGNPAGTVRMRFDAEVTALLERLAWWDLRLDQIGALMPVLASADASALRAAVVRYRGDGEG</sequence>
<evidence type="ECO:0000256" key="1">
    <source>
        <dbReference type="ARBA" id="ARBA00007274"/>
    </source>
</evidence>
<dbReference type="InterPro" id="IPR018357">
    <property type="entry name" value="Hexapep_transf_CS"/>
</dbReference>
<name>A0A2V4MNP9_9RHOB</name>
<gene>
    <name evidence="5" type="ORF">DI396_11460</name>
</gene>
<dbReference type="AlphaFoldDB" id="A0A2V4MNP9"/>
<dbReference type="SUPFAM" id="SSF51161">
    <property type="entry name" value="Trimeric LpxA-like enzymes"/>
    <property type="match status" value="1"/>
</dbReference>
<keyword evidence="3" id="KW-0677">Repeat</keyword>
<dbReference type="PANTHER" id="PTHR43300">
    <property type="entry name" value="ACETYLTRANSFERASE"/>
    <property type="match status" value="1"/>
</dbReference>
<dbReference type="OrthoDB" id="9815592at2"/>
<dbReference type="InterPro" id="IPR001451">
    <property type="entry name" value="Hexapep"/>
</dbReference>
<evidence type="ECO:0000256" key="4">
    <source>
        <dbReference type="ARBA" id="ARBA00023315"/>
    </source>
</evidence>
<dbReference type="InterPro" id="IPR050179">
    <property type="entry name" value="Trans_hexapeptide_repeat"/>
</dbReference>
<keyword evidence="2 5" id="KW-0808">Transferase</keyword>
<proteinExistence type="inferred from homology"/>
<evidence type="ECO:0000313" key="6">
    <source>
        <dbReference type="Proteomes" id="UP000248012"/>
    </source>
</evidence>
<keyword evidence="6" id="KW-1185">Reference proteome</keyword>
<dbReference type="PROSITE" id="PS00101">
    <property type="entry name" value="HEXAPEP_TRANSFERASES"/>
    <property type="match status" value="1"/>
</dbReference>
<accession>A0A2V4MNP9</accession>
<comment type="caution">
    <text evidence="5">The sequence shown here is derived from an EMBL/GenBank/DDBJ whole genome shotgun (WGS) entry which is preliminary data.</text>
</comment>
<keyword evidence="4" id="KW-0012">Acyltransferase</keyword>
<evidence type="ECO:0000256" key="2">
    <source>
        <dbReference type="ARBA" id="ARBA00022679"/>
    </source>
</evidence>
<dbReference type="InterPro" id="IPR011004">
    <property type="entry name" value="Trimer_LpxA-like_sf"/>
</dbReference>
<dbReference type="EMBL" id="QFVT01000007">
    <property type="protein sequence ID" value="PYC47169.1"/>
    <property type="molecule type" value="Genomic_DNA"/>
</dbReference>
<dbReference type="Proteomes" id="UP000248012">
    <property type="component" value="Unassembled WGS sequence"/>
</dbReference>
<reference evidence="5 6" key="1">
    <citation type="submission" date="2018-05" db="EMBL/GenBank/DDBJ databases">
        <title>Oceanovita maritima gen. nov., sp. nov., a marine bacterium in the family Rhodobacteraceae isolated from surface seawater of Lundu port Xiamen, China.</title>
        <authorList>
            <person name="Hetharua B.H."/>
            <person name="Min D."/>
            <person name="Liao H."/>
            <person name="Tian Y."/>
        </authorList>
    </citation>
    <scope>NUCLEOTIDE SEQUENCE [LARGE SCALE GENOMIC DNA]</scope>
    <source>
        <strain evidence="5 6">FSX-11</strain>
    </source>
</reference>
<evidence type="ECO:0000313" key="5">
    <source>
        <dbReference type="EMBL" id="PYC47169.1"/>
    </source>
</evidence>